<name>U5D1G6_AMBTC</name>
<dbReference type="AlphaFoldDB" id="U5D1G6"/>
<reference evidence="2" key="1">
    <citation type="journal article" date="2013" name="Science">
        <title>The Amborella genome and the evolution of flowering plants.</title>
        <authorList>
            <consortium name="Amborella Genome Project"/>
        </authorList>
    </citation>
    <scope>NUCLEOTIDE SEQUENCE [LARGE SCALE GENOMIC DNA]</scope>
</reference>
<organism evidence="1 2">
    <name type="scientific">Amborella trichopoda</name>
    <dbReference type="NCBI Taxonomy" id="13333"/>
    <lineage>
        <taxon>Eukaryota</taxon>
        <taxon>Viridiplantae</taxon>
        <taxon>Streptophyta</taxon>
        <taxon>Embryophyta</taxon>
        <taxon>Tracheophyta</taxon>
        <taxon>Spermatophyta</taxon>
        <taxon>Magnoliopsida</taxon>
        <taxon>Amborellales</taxon>
        <taxon>Amborellaceae</taxon>
        <taxon>Amborella</taxon>
    </lineage>
</organism>
<protein>
    <submittedName>
        <fullName evidence="1">Uncharacterized protein</fullName>
    </submittedName>
</protein>
<evidence type="ECO:0000313" key="1">
    <source>
        <dbReference type="EMBL" id="ERN14203.1"/>
    </source>
</evidence>
<dbReference type="Gramene" id="ERN14203">
    <property type="protein sequence ID" value="ERN14203"/>
    <property type="gene ID" value="AMTR_s00033p00099570"/>
</dbReference>
<gene>
    <name evidence="1" type="ORF">AMTR_s00033p00099570</name>
</gene>
<sequence>VRDFIDSKSPDSETASIIGEGFPVVESTTKVGGEVGEELVEEEGGQTILRPFLRGGGHGGFGGGHGGGPGKRDGAIIFFRIKIGVFYLDMVFFGVICWI</sequence>
<proteinExistence type="predicted"/>
<accession>U5D1G6</accession>
<evidence type="ECO:0000313" key="2">
    <source>
        <dbReference type="Proteomes" id="UP000017836"/>
    </source>
</evidence>
<dbReference type="HOGENOM" id="CLU_2326775_0_0_1"/>
<keyword evidence="2" id="KW-1185">Reference proteome</keyword>
<feature type="non-terminal residue" evidence="1">
    <location>
        <position position="1"/>
    </location>
</feature>
<dbReference type="EMBL" id="KI392557">
    <property type="protein sequence ID" value="ERN14203.1"/>
    <property type="molecule type" value="Genomic_DNA"/>
</dbReference>
<dbReference type="Proteomes" id="UP000017836">
    <property type="component" value="Unassembled WGS sequence"/>
</dbReference>